<dbReference type="GO" id="GO:0005516">
    <property type="term" value="F:calmodulin binding"/>
    <property type="evidence" value="ECO:0007669"/>
    <property type="project" value="UniProtKB-KW"/>
</dbReference>
<name>A0A484KRA4_9ASTE</name>
<dbReference type="PROSITE" id="PS50096">
    <property type="entry name" value="IQ"/>
    <property type="match status" value="2"/>
</dbReference>
<dbReference type="Proteomes" id="UP000595140">
    <property type="component" value="Unassembled WGS sequence"/>
</dbReference>
<feature type="region of interest" description="Disordered" evidence="3">
    <location>
        <begin position="632"/>
        <end position="775"/>
    </location>
</feature>
<dbReference type="EMBL" id="OOIL02000560">
    <property type="protein sequence ID" value="VFQ67015.1"/>
    <property type="molecule type" value="Genomic_DNA"/>
</dbReference>
<dbReference type="PANTHER" id="PTHR32295:SF126">
    <property type="entry name" value="PROTEIN IQ-DOMAIN 8"/>
    <property type="match status" value="1"/>
</dbReference>
<dbReference type="AlphaFoldDB" id="A0A484KRA4"/>
<keyword evidence="1" id="KW-0112">Calmodulin-binding</keyword>
<evidence type="ECO:0000256" key="2">
    <source>
        <dbReference type="ARBA" id="ARBA00024341"/>
    </source>
</evidence>
<dbReference type="Gene3D" id="1.20.5.190">
    <property type="match status" value="1"/>
</dbReference>
<feature type="compositionally biased region" description="Low complexity" evidence="3">
    <location>
        <begin position="659"/>
        <end position="686"/>
    </location>
</feature>
<feature type="compositionally biased region" description="Polar residues" evidence="3">
    <location>
        <begin position="568"/>
        <end position="581"/>
    </location>
</feature>
<feature type="region of interest" description="Disordered" evidence="3">
    <location>
        <begin position="512"/>
        <end position="538"/>
    </location>
</feature>
<gene>
    <name evidence="4" type="ORF">CCAM_LOCUS8791</name>
</gene>
<dbReference type="OrthoDB" id="671489at2759"/>
<accession>A0A484KRA4</accession>
<dbReference type="Pfam" id="PF00612">
    <property type="entry name" value="IQ"/>
    <property type="match status" value="1"/>
</dbReference>
<protein>
    <submittedName>
        <fullName evidence="4">Uncharacterized protein</fullName>
    </submittedName>
</protein>
<keyword evidence="5" id="KW-1185">Reference proteome</keyword>
<dbReference type="PANTHER" id="PTHR32295">
    <property type="entry name" value="IQ-DOMAIN 5-RELATED"/>
    <property type="match status" value="1"/>
</dbReference>
<organism evidence="4 5">
    <name type="scientific">Cuscuta campestris</name>
    <dbReference type="NCBI Taxonomy" id="132261"/>
    <lineage>
        <taxon>Eukaryota</taxon>
        <taxon>Viridiplantae</taxon>
        <taxon>Streptophyta</taxon>
        <taxon>Embryophyta</taxon>
        <taxon>Tracheophyta</taxon>
        <taxon>Spermatophyta</taxon>
        <taxon>Magnoliopsida</taxon>
        <taxon>eudicotyledons</taxon>
        <taxon>Gunneridae</taxon>
        <taxon>Pentapetalae</taxon>
        <taxon>asterids</taxon>
        <taxon>lamiids</taxon>
        <taxon>Solanales</taxon>
        <taxon>Convolvulaceae</taxon>
        <taxon>Cuscuteae</taxon>
        <taxon>Cuscuta</taxon>
        <taxon>Cuscuta subgen. Grammica</taxon>
        <taxon>Cuscuta sect. Cleistogrammica</taxon>
    </lineage>
</organism>
<evidence type="ECO:0000256" key="1">
    <source>
        <dbReference type="ARBA" id="ARBA00022860"/>
    </source>
</evidence>
<dbReference type="InterPro" id="IPR000048">
    <property type="entry name" value="IQ_motif_EF-hand-BS"/>
</dbReference>
<feature type="compositionally biased region" description="Low complexity" evidence="3">
    <location>
        <begin position="742"/>
        <end position="752"/>
    </location>
</feature>
<dbReference type="SMART" id="SM00015">
    <property type="entry name" value="IQ"/>
    <property type="match status" value="2"/>
</dbReference>
<feature type="compositionally biased region" description="Polar residues" evidence="3">
    <location>
        <begin position="649"/>
        <end position="658"/>
    </location>
</feature>
<reference evidence="4 5" key="1">
    <citation type="submission" date="2018-04" db="EMBL/GenBank/DDBJ databases">
        <authorList>
            <person name="Vogel A."/>
        </authorList>
    </citation>
    <scope>NUCLEOTIDE SEQUENCE [LARGE SCALE GENOMIC DNA]</scope>
</reference>
<evidence type="ECO:0000313" key="4">
    <source>
        <dbReference type="EMBL" id="VFQ67015.1"/>
    </source>
</evidence>
<proteinExistence type="inferred from homology"/>
<comment type="similarity">
    <text evidence="2">Belongs to the IQD family.</text>
</comment>
<feature type="region of interest" description="Disordered" evidence="3">
    <location>
        <begin position="568"/>
        <end position="593"/>
    </location>
</feature>
<sequence length="775" mass="85155">MSPTAGVAAVRRAAPANPAVLSACVGAAAMARQQRRAAVAAQEGPLSVKEEGRPDLEETRHGILKLKERELVLEVHGASMLVVVKQIMNHLPESRGRGGGGQNQIRDFISNSGKNPALENGVNEAASLILWDKECSELLRMPAGAMKSRMDERNDDPSNIPKEIRDIVDMRALFCVYVKDAMENNSYVGGKSFGVSDLITDKTIISRYETMDLDDQFEQALIEHEKNGDALEMLQSMIHDSGYDQSFEFSKWIESIGDGNAGDEHDGYAEVIIADDMLLPSSKDPIATIVNSTYPDFRKIANELSYLQEREILAPTLDVVDSINEYMTAMNPSSETRTYLSSDKIKLKMGPYISEALCKRIAMGASGNWIKSLINLKKSQSKHATAKEGGTCRVWKLWRSGSGGGGGGRAGKSEKYVEDSEGSISSFVSDSALAAAMATVVRAPHKEFVLMKQEWAAIRIQTAFRGFLARQALRALRGVVRIQAIFRGRQVRKQAAVTLRCMQALVRAQARVKAQSSSQTNADPIKQPSDEKGWIDSPVTVEEARKRLQKKQEGAMKRERAIAYANAKLQTRTNVSPSNPRGTRKVEKSEEGENSWLDRWVATKPWECSTNLEHHNSNSNFSGVKIKRNNISTRITAPPATTTTTTTTSQCSSSWYLGNNNSDSPTSSPSPMSPSSNDNNSSSIPNYMIPTESIKAKFKKQQRRSCNNGGGGGGGDDRSSSSIQRNSSEDFRSCGRKWSPLRPRTATRATAASDNVKNLCKDLYPPMQQQQQAVR</sequence>
<evidence type="ECO:0000256" key="3">
    <source>
        <dbReference type="SAM" id="MobiDB-lite"/>
    </source>
</evidence>
<feature type="compositionally biased region" description="Low complexity" evidence="3">
    <location>
        <begin position="636"/>
        <end position="648"/>
    </location>
</feature>
<dbReference type="CDD" id="cd23767">
    <property type="entry name" value="IQCD"/>
    <property type="match status" value="1"/>
</dbReference>
<evidence type="ECO:0000313" key="5">
    <source>
        <dbReference type="Proteomes" id="UP000595140"/>
    </source>
</evidence>